<dbReference type="FunFam" id="3.90.870.10:FF:000007">
    <property type="entry name" value="YrdC N6-threonylcarbamoyltransferase domain containing"/>
    <property type="match status" value="1"/>
</dbReference>
<evidence type="ECO:0000256" key="13">
    <source>
        <dbReference type="ARBA" id="ARBA00048366"/>
    </source>
</evidence>
<evidence type="ECO:0000256" key="6">
    <source>
        <dbReference type="ARBA" id="ARBA00015492"/>
    </source>
</evidence>
<evidence type="ECO:0000256" key="10">
    <source>
        <dbReference type="ARBA" id="ARBA00022946"/>
    </source>
</evidence>
<comment type="subunit">
    <text evidence="15">Interacts with RSC1A1.</text>
</comment>
<comment type="catalytic activity">
    <reaction evidence="13">
        <text>L-threonine + hydrogencarbonate + ATP = L-threonylcarbamoyladenylate + diphosphate + H2O</text>
        <dbReference type="Rhea" id="RHEA:36407"/>
        <dbReference type="ChEBI" id="CHEBI:15377"/>
        <dbReference type="ChEBI" id="CHEBI:17544"/>
        <dbReference type="ChEBI" id="CHEBI:30616"/>
        <dbReference type="ChEBI" id="CHEBI:33019"/>
        <dbReference type="ChEBI" id="CHEBI:57926"/>
        <dbReference type="ChEBI" id="CHEBI:73682"/>
        <dbReference type="EC" id="2.7.7.87"/>
    </reaction>
</comment>
<dbReference type="EC" id="2.7.7.87" evidence="5"/>
<evidence type="ECO:0000256" key="9">
    <source>
        <dbReference type="ARBA" id="ARBA00022679"/>
    </source>
</evidence>
<evidence type="ECO:0000256" key="3">
    <source>
        <dbReference type="ARBA" id="ARBA00004496"/>
    </source>
</evidence>
<dbReference type="PANTHER" id="PTHR17490:SF10">
    <property type="entry name" value="THREONYLCARBAMOYL-AMP SYNTHASE"/>
    <property type="match status" value="1"/>
</dbReference>
<dbReference type="STRING" id="30522.A0A4W2H8N8"/>
<feature type="domain" description="YrdC-like" evidence="17">
    <location>
        <begin position="65"/>
        <end position="265"/>
    </location>
</feature>
<proteinExistence type="inferred from homology"/>
<dbReference type="GO" id="GO:0000049">
    <property type="term" value="F:tRNA binding"/>
    <property type="evidence" value="ECO:0007669"/>
    <property type="project" value="TreeGrafter"/>
</dbReference>
<organism evidence="18 20">
    <name type="scientific">Bos indicus x Bos taurus</name>
    <name type="common">Hybrid cattle</name>
    <dbReference type="NCBI Taxonomy" id="30522"/>
    <lineage>
        <taxon>Eukaryota</taxon>
        <taxon>Metazoa</taxon>
        <taxon>Chordata</taxon>
        <taxon>Craniata</taxon>
        <taxon>Vertebrata</taxon>
        <taxon>Euteleostomi</taxon>
        <taxon>Mammalia</taxon>
        <taxon>Eutheria</taxon>
        <taxon>Laurasiatheria</taxon>
        <taxon>Artiodactyla</taxon>
        <taxon>Ruminantia</taxon>
        <taxon>Pecora</taxon>
        <taxon>Bovidae</taxon>
        <taxon>Bovinae</taxon>
        <taxon>Bos</taxon>
    </lineage>
</organism>
<dbReference type="Proteomes" id="UP000314981">
    <property type="component" value="Chromosome 3"/>
</dbReference>
<evidence type="ECO:0000256" key="12">
    <source>
        <dbReference type="ARBA" id="ARBA00023136"/>
    </source>
</evidence>
<keyword evidence="10" id="KW-0809">Transit peptide</keyword>
<evidence type="ECO:0000256" key="7">
    <source>
        <dbReference type="ARBA" id="ARBA00022475"/>
    </source>
</evidence>
<dbReference type="InterPro" id="IPR050156">
    <property type="entry name" value="TC-AMP_synthase_SUA5"/>
</dbReference>
<keyword evidence="7" id="KW-1003">Cell membrane</keyword>
<protein>
    <recommendedName>
        <fullName evidence="6">Threonylcarbamoyl-AMP synthase</fullName>
        <ecNumber evidence="5">2.7.7.87</ecNumber>
    </recommendedName>
</protein>
<dbReference type="GO" id="GO:0051051">
    <property type="term" value="P:negative regulation of transport"/>
    <property type="evidence" value="ECO:0007669"/>
    <property type="project" value="Ensembl"/>
</dbReference>
<gene>
    <name evidence="18" type="primary">YRDC</name>
</gene>
<evidence type="ECO:0000256" key="5">
    <source>
        <dbReference type="ARBA" id="ARBA00012584"/>
    </source>
</evidence>
<dbReference type="Ensembl" id="ENSBIXT00005042112.1">
    <property type="protein sequence ID" value="ENSBIXP00005026093.1"/>
    <property type="gene ID" value="ENSBIXG00005004896.1"/>
</dbReference>
<keyword evidence="8" id="KW-0963">Cytoplasm</keyword>
<keyword evidence="11" id="KW-0496">Mitochondrion</keyword>
<comment type="function">
    <text evidence="14">Cytoplasmic and mitochondrial threonylcarbamoyl-AMP synthase required for the formation of a threonylcarbamoyl group on adenosine at position 37 (t(6)A37) in tRNAs that read codons beginning with adenine. Catalyzes the conversion of L-threonine, HCO(3)(-)/CO(2) and ATP to give threonylcarbamoyl-AMP (TC-AMP) as the acyladenylate intermediate, with the release of diphosphate. Participates in t(6)A37 formation in cytoplasmic and mitochondrial tRNAs. May regulate the activity of some transporters.</text>
</comment>
<evidence type="ECO:0000256" key="15">
    <source>
        <dbReference type="ARBA" id="ARBA00063146"/>
    </source>
</evidence>
<reference evidence="18" key="2">
    <citation type="submission" date="2025-05" db="UniProtKB">
        <authorList>
            <consortium name="Ensembl"/>
        </authorList>
    </citation>
    <scope>IDENTIFICATION</scope>
</reference>
<dbReference type="Gene3D" id="3.90.870.10">
    <property type="entry name" value="DHBP synthase"/>
    <property type="match status" value="1"/>
</dbReference>
<dbReference type="GO" id="GO:0006450">
    <property type="term" value="P:regulation of translational fidelity"/>
    <property type="evidence" value="ECO:0007669"/>
    <property type="project" value="TreeGrafter"/>
</dbReference>
<evidence type="ECO:0000256" key="14">
    <source>
        <dbReference type="ARBA" id="ARBA00058524"/>
    </source>
</evidence>
<evidence type="ECO:0000313" key="20">
    <source>
        <dbReference type="Proteomes" id="UP000429181"/>
    </source>
</evidence>
<dbReference type="GO" id="GO:0061710">
    <property type="term" value="F:L-threonylcarbamoyladenylate synthase"/>
    <property type="evidence" value="ECO:0007669"/>
    <property type="project" value="UniProtKB-EC"/>
</dbReference>
<evidence type="ECO:0000256" key="16">
    <source>
        <dbReference type="SAM" id="MobiDB-lite"/>
    </source>
</evidence>
<keyword evidence="12" id="KW-0472">Membrane</keyword>
<evidence type="ECO:0000313" key="18">
    <source>
        <dbReference type="Ensembl" id="ENSBIXP00005026093.1"/>
    </source>
</evidence>
<keyword evidence="19" id="KW-1185">Reference proteome</keyword>
<reference evidence="19 20" key="1">
    <citation type="submission" date="2018-11" db="EMBL/GenBank/DDBJ databases">
        <title>Haplotype-resolved cattle genomes.</title>
        <authorList>
            <person name="Low W.Y."/>
            <person name="Tearle R."/>
            <person name="Bickhart D.M."/>
            <person name="Rosen B.D."/>
            <person name="Koren S."/>
            <person name="Rhie A."/>
            <person name="Hiendleder S."/>
            <person name="Phillippy A.M."/>
            <person name="Smith T.P.L."/>
            <person name="Williams J.L."/>
        </authorList>
    </citation>
    <scope>NUCLEOTIDE SEQUENCE [LARGE SCALE GENOMIC DNA]</scope>
</reference>
<comment type="subcellular location">
    <subcellularLocation>
        <location evidence="2">Cell membrane</location>
        <topology evidence="2">Peripheral membrane protein</topology>
    </subcellularLocation>
    <subcellularLocation>
        <location evidence="3">Cytoplasm</location>
    </subcellularLocation>
    <subcellularLocation>
        <location evidence="1">Mitochondrion</location>
    </subcellularLocation>
</comment>
<evidence type="ECO:0000256" key="1">
    <source>
        <dbReference type="ARBA" id="ARBA00004173"/>
    </source>
</evidence>
<feature type="region of interest" description="Disordered" evidence="16">
    <location>
        <begin position="22"/>
        <end position="60"/>
    </location>
</feature>
<keyword evidence="9" id="KW-0808">Transferase</keyword>
<evidence type="ECO:0000256" key="2">
    <source>
        <dbReference type="ARBA" id="ARBA00004202"/>
    </source>
</evidence>
<dbReference type="SUPFAM" id="SSF55821">
    <property type="entry name" value="YrdC/RibB"/>
    <property type="match status" value="1"/>
</dbReference>
<dbReference type="PROSITE" id="PS51163">
    <property type="entry name" value="YRDC"/>
    <property type="match status" value="1"/>
</dbReference>
<dbReference type="Pfam" id="PF01300">
    <property type="entry name" value="Sua5_yciO_yrdC"/>
    <property type="match status" value="1"/>
</dbReference>
<dbReference type="GO" id="GO:0002949">
    <property type="term" value="P:tRNA threonylcarbamoyladenosine modification"/>
    <property type="evidence" value="ECO:0007669"/>
    <property type="project" value="Ensembl"/>
</dbReference>
<dbReference type="GeneTree" id="ENSGT00390000015364"/>
<dbReference type="GO" id="GO:0005739">
    <property type="term" value="C:mitochondrion"/>
    <property type="evidence" value="ECO:0007669"/>
    <property type="project" value="UniProtKB-SubCell"/>
</dbReference>
<dbReference type="PANTHER" id="PTHR17490">
    <property type="entry name" value="SUA5"/>
    <property type="match status" value="1"/>
</dbReference>
<accession>A0A4W2H8N8</accession>
<evidence type="ECO:0000256" key="11">
    <source>
        <dbReference type="ARBA" id="ARBA00023128"/>
    </source>
</evidence>
<dbReference type="Proteomes" id="UP000429181">
    <property type="component" value="Chromosome 3"/>
</dbReference>
<dbReference type="InterPro" id="IPR006070">
    <property type="entry name" value="Sua5-like_dom"/>
</dbReference>
<evidence type="ECO:0000256" key="4">
    <source>
        <dbReference type="ARBA" id="ARBA00007663"/>
    </source>
</evidence>
<dbReference type="GO" id="GO:0003725">
    <property type="term" value="F:double-stranded RNA binding"/>
    <property type="evidence" value="ECO:0007669"/>
    <property type="project" value="InterPro"/>
</dbReference>
<evidence type="ECO:0000259" key="17">
    <source>
        <dbReference type="PROSITE" id="PS51163"/>
    </source>
</evidence>
<name>A0A4W2H8N8_BOBOX</name>
<dbReference type="InterPro" id="IPR017945">
    <property type="entry name" value="DHBP_synth_RibB-like_a/b_dom"/>
</dbReference>
<dbReference type="Ensembl" id="ENSBIXT00000050814.1">
    <property type="protein sequence ID" value="ENSBIXP00000023113.1"/>
    <property type="gene ID" value="ENSBIXG00000025680.1"/>
</dbReference>
<comment type="similarity">
    <text evidence="4">Belongs to the SUA5 family.</text>
</comment>
<dbReference type="AlphaFoldDB" id="A0A4W2H8N8"/>
<dbReference type="GO" id="GO:0005886">
    <property type="term" value="C:plasma membrane"/>
    <property type="evidence" value="ECO:0007669"/>
    <property type="project" value="UniProtKB-SubCell"/>
</dbReference>
<evidence type="ECO:0000313" key="19">
    <source>
        <dbReference type="Proteomes" id="UP000314981"/>
    </source>
</evidence>
<sequence length="327" mass="35320">MSPARPCRGLRAVVAASMGLSEGPAGSARSGRLLRSPSPTPGARLLRLPGSGAGRAANPERGGWTEALRAAVAELRAGAVVAVPTDTLYGLACSASCSEALGAVYRVKGRSETKPLAVCLGRVADVYRYCHVRVPEGLLKDLLPGPVTLVMERSEELNKDLNPFTPLVGIRIPDHAFMQDLAQMFGGPLALTSANLSSQSSSLNVEVRVNPVLPAETSARPQFPLNRAWRGRGRMMMVHWNCLAGKPPFWVNSRKCAHLAEVGEIQNNLRKVLKLENQGGELIFFSSSVFLTIRDIISMFFSLPRSPPQQKTEKLSHLSQGLLFLFS</sequence>
<evidence type="ECO:0000256" key="8">
    <source>
        <dbReference type="ARBA" id="ARBA00022490"/>
    </source>
</evidence>